<accession>A0AAV5J2V5</accession>
<evidence type="ECO:0000313" key="1">
    <source>
        <dbReference type="EMBL" id="GKV04779.1"/>
    </source>
</evidence>
<dbReference type="AlphaFoldDB" id="A0AAV5J2V5"/>
<sequence>MAIFLAAIFLYLTHSFNLFRTHVVLACLCLAYVTYYNIPPVSLQGVDEALSQHKEMKRK</sequence>
<name>A0AAV5J2V5_9ROSI</name>
<evidence type="ECO:0000313" key="2">
    <source>
        <dbReference type="Proteomes" id="UP001054252"/>
    </source>
</evidence>
<dbReference type="Proteomes" id="UP001054252">
    <property type="component" value="Unassembled WGS sequence"/>
</dbReference>
<protein>
    <submittedName>
        <fullName evidence="1">Uncharacterized protein</fullName>
    </submittedName>
</protein>
<reference evidence="1 2" key="1">
    <citation type="journal article" date="2021" name="Commun. Biol.">
        <title>The genome of Shorea leprosula (Dipterocarpaceae) highlights the ecological relevance of drought in aseasonal tropical rainforests.</title>
        <authorList>
            <person name="Ng K.K.S."/>
            <person name="Kobayashi M.J."/>
            <person name="Fawcett J.A."/>
            <person name="Hatakeyama M."/>
            <person name="Paape T."/>
            <person name="Ng C.H."/>
            <person name="Ang C.C."/>
            <person name="Tnah L.H."/>
            <person name="Lee C.T."/>
            <person name="Nishiyama T."/>
            <person name="Sese J."/>
            <person name="O'Brien M.J."/>
            <person name="Copetti D."/>
            <person name="Mohd Noor M.I."/>
            <person name="Ong R.C."/>
            <person name="Putra M."/>
            <person name="Sireger I.Z."/>
            <person name="Indrioko S."/>
            <person name="Kosugi Y."/>
            <person name="Izuno A."/>
            <person name="Isagi Y."/>
            <person name="Lee S.L."/>
            <person name="Shimizu K.K."/>
        </authorList>
    </citation>
    <scope>NUCLEOTIDE SEQUENCE [LARGE SCALE GENOMIC DNA]</scope>
    <source>
        <strain evidence="1">214</strain>
    </source>
</reference>
<keyword evidence="2" id="KW-1185">Reference proteome</keyword>
<dbReference type="EMBL" id="BPVZ01000022">
    <property type="protein sequence ID" value="GKV04779.1"/>
    <property type="molecule type" value="Genomic_DNA"/>
</dbReference>
<comment type="caution">
    <text evidence="1">The sequence shown here is derived from an EMBL/GenBank/DDBJ whole genome shotgun (WGS) entry which is preliminary data.</text>
</comment>
<organism evidence="1 2">
    <name type="scientific">Rubroshorea leprosula</name>
    <dbReference type="NCBI Taxonomy" id="152421"/>
    <lineage>
        <taxon>Eukaryota</taxon>
        <taxon>Viridiplantae</taxon>
        <taxon>Streptophyta</taxon>
        <taxon>Embryophyta</taxon>
        <taxon>Tracheophyta</taxon>
        <taxon>Spermatophyta</taxon>
        <taxon>Magnoliopsida</taxon>
        <taxon>eudicotyledons</taxon>
        <taxon>Gunneridae</taxon>
        <taxon>Pentapetalae</taxon>
        <taxon>rosids</taxon>
        <taxon>malvids</taxon>
        <taxon>Malvales</taxon>
        <taxon>Dipterocarpaceae</taxon>
        <taxon>Rubroshorea</taxon>
    </lineage>
</organism>
<proteinExistence type="predicted"/>
<gene>
    <name evidence="1" type="ORF">SLEP1_g16891</name>
</gene>